<keyword evidence="2" id="KW-1185">Reference proteome</keyword>
<evidence type="ECO:0000313" key="2">
    <source>
        <dbReference type="Proteomes" id="UP001472677"/>
    </source>
</evidence>
<name>A0ABR2F1Y7_9ROSI</name>
<organism evidence="1 2">
    <name type="scientific">Hibiscus sabdariffa</name>
    <name type="common">roselle</name>
    <dbReference type="NCBI Taxonomy" id="183260"/>
    <lineage>
        <taxon>Eukaryota</taxon>
        <taxon>Viridiplantae</taxon>
        <taxon>Streptophyta</taxon>
        <taxon>Embryophyta</taxon>
        <taxon>Tracheophyta</taxon>
        <taxon>Spermatophyta</taxon>
        <taxon>Magnoliopsida</taxon>
        <taxon>eudicotyledons</taxon>
        <taxon>Gunneridae</taxon>
        <taxon>Pentapetalae</taxon>
        <taxon>rosids</taxon>
        <taxon>malvids</taxon>
        <taxon>Malvales</taxon>
        <taxon>Malvaceae</taxon>
        <taxon>Malvoideae</taxon>
        <taxon>Hibiscus</taxon>
    </lineage>
</organism>
<comment type="caution">
    <text evidence="1">The sequence shown here is derived from an EMBL/GenBank/DDBJ whole genome shotgun (WGS) entry which is preliminary data.</text>
</comment>
<reference evidence="1 2" key="1">
    <citation type="journal article" date="2024" name="G3 (Bethesda)">
        <title>Genome assembly of Hibiscus sabdariffa L. provides insights into metabolisms of medicinal natural products.</title>
        <authorList>
            <person name="Kim T."/>
        </authorList>
    </citation>
    <scope>NUCLEOTIDE SEQUENCE [LARGE SCALE GENOMIC DNA]</scope>
    <source>
        <strain evidence="1">TK-2024</strain>
        <tissue evidence="1">Old leaves</tissue>
    </source>
</reference>
<proteinExistence type="predicted"/>
<sequence>MVIPFAGGRRLHQQIQQRICQAIVASFKALIVVPDETEPSERKMGLRRTYCWSRRVGKLIEDEGNGDNMKRVGARDLKRRKREFFFSFFVCRDRNEENGGFFL</sequence>
<evidence type="ECO:0000313" key="1">
    <source>
        <dbReference type="EMBL" id="KAK8568966.1"/>
    </source>
</evidence>
<dbReference type="EMBL" id="JBBPBM010000009">
    <property type="protein sequence ID" value="KAK8568966.1"/>
    <property type="molecule type" value="Genomic_DNA"/>
</dbReference>
<gene>
    <name evidence="1" type="ORF">V6N12_007499</name>
</gene>
<dbReference type="Proteomes" id="UP001472677">
    <property type="component" value="Unassembled WGS sequence"/>
</dbReference>
<protein>
    <submittedName>
        <fullName evidence="1">Uncharacterized protein</fullName>
    </submittedName>
</protein>
<accession>A0ABR2F1Y7</accession>